<comment type="caution">
    <text evidence="2">The sequence shown here is derived from an EMBL/GenBank/DDBJ whole genome shotgun (WGS) entry which is preliminary data.</text>
</comment>
<evidence type="ECO:0000313" key="2">
    <source>
        <dbReference type="EMBL" id="MCI4681956.1"/>
    </source>
</evidence>
<proteinExistence type="predicted"/>
<gene>
    <name evidence="2" type="ORF">K2U94_04120</name>
</gene>
<feature type="transmembrane region" description="Helical" evidence="1">
    <location>
        <begin position="21"/>
        <end position="45"/>
    </location>
</feature>
<reference evidence="2" key="1">
    <citation type="journal article" date="2022" name="ISME J.">
        <title>Identification of active gaseous-alkane degraders at natural gas seeps.</title>
        <authorList>
            <person name="Farhan Ul Haque M."/>
            <person name="Hernandez M."/>
            <person name="Crombie A.T."/>
            <person name="Murrell J.C."/>
        </authorList>
    </citation>
    <scope>NUCLEOTIDE SEQUENCE</scope>
    <source>
        <strain evidence="2">PC2</strain>
    </source>
</reference>
<accession>A0ABS9Z2S4</accession>
<evidence type="ECO:0000313" key="3">
    <source>
        <dbReference type="Proteomes" id="UP001139104"/>
    </source>
</evidence>
<dbReference type="EMBL" id="JAIVFP010000001">
    <property type="protein sequence ID" value="MCI4681956.1"/>
    <property type="molecule type" value="Genomic_DNA"/>
</dbReference>
<keyword evidence="3" id="KW-1185">Reference proteome</keyword>
<evidence type="ECO:0000256" key="1">
    <source>
        <dbReference type="SAM" id="Phobius"/>
    </source>
</evidence>
<keyword evidence="1" id="KW-1133">Transmembrane helix</keyword>
<keyword evidence="1" id="KW-0472">Membrane</keyword>
<name>A0ABS9Z2S4_9HYPH</name>
<keyword evidence="1" id="KW-0812">Transmembrane</keyword>
<sequence length="86" mass="9649">MSRGQKKYWFPAKRYGWGWGLLGTWQGWLVLGAYCAFVVASIVVFPPNAAPAAFILANCLLASAFVAICRLTGEPPRWRWGDRDED</sequence>
<dbReference type="Proteomes" id="UP001139104">
    <property type="component" value="Unassembled WGS sequence"/>
</dbReference>
<dbReference type="RefSeq" id="WP_243065991.1">
    <property type="nucleotide sequence ID" value="NZ_JAIVFK010000029.1"/>
</dbReference>
<protein>
    <submittedName>
        <fullName evidence="2">Uncharacterized protein</fullName>
    </submittedName>
</protein>
<feature type="transmembrane region" description="Helical" evidence="1">
    <location>
        <begin position="51"/>
        <end position="73"/>
    </location>
</feature>
<organism evidence="2 3">
    <name type="scientific">Candidatus Rhodoblastus alkanivorans</name>
    <dbReference type="NCBI Taxonomy" id="2954117"/>
    <lineage>
        <taxon>Bacteria</taxon>
        <taxon>Pseudomonadati</taxon>
        <taxon>Pseudomonadota</taxon>
        <taxon>Alphaproteobacteria</taxon>
        <taxon>Hyphomicrobiales</taxon>
        <taxon>Rhodoblastaceae</taxon>
        <taxon>Rhodoblastus</taxon>
    </lineage>
</organism>